<dbReference type="RefSeq" id="WP_015725187.1">
    <property type="nucleotide sequence ID" value="NC_014972.1"/>
</dbReference>
<evidence type="ECO:0000313" key="4">
    <source>
        <dbReference type="Proteomes" id="UP000006365"/>
    </source>
</evidence>
<dbReference type="Proteomes" id="UP000006365">
    <property type="component" value="Chromosome"/>
</dbReference>
<protein>
    <submittedName>
        <fullName evidence="3">Uncharacterized protein</fullName>
    </submittedName>
</protein>
<gene>
    <name evidence="3" type="ordered locus">Despr_2523</name>
</gene>
<feature type="compositionally biased region" description="Low complexity" evidence="1">
    <location>
        <begin position="69"/>
        <end position="91"/>
    </location>
</feature>
<feature type="signal peptide" evidence="2">
    <location>
        <begin position="1"/>
        <end position="21"/>
    </location>
</feature>
<accession>A0A7U4DPY8</accession>
<keyword evidence="4" id="KW-1185">Reference proteome</keyword>
<sequence>MNKLHNIWAAVCLVMSLAAFAAGHWSATRKMDHRPHPVPAVETGTRTSAAPPGTTGLPPREEASSELTAAPSFSASPPAADNVPPEQLPLTLPQPPEDMGALQRQELEHLKKMVAESLRTSGASEEEIKRQLAEQFPPSPEAETAASRQALETATEVSPEQVAKEFAESLRAAGASDEEINQALKGLSPSAPEERGK</sequence>
<evidence type="ECO:0000313" key="3">
    <source>
        <dbReference type="EMBL" id="ADW18661.1"/>
    </source>
</evidence>
<feature type="region of interest" description="Disordered" evidence="1">
    <location>
        <begin position="118"/>
        <end position="197"/>
    </location>
</feature>
<proteinExistence type="predicted"/>
<organism evidence="3 4">
    <name type="scientific">Desulfobulbus propionicus (strain ATCC 33891 / DSM 2032 / VKM B-1956 / 1pr3)</name>
    <dbReference type="NCBI Taxonomy" id="577650"/>
    <lineage>
        <taxon>Bacteria</taxon>
        <taxon>Pseudomonadati</taxon>
        <taxon>Thermodesulfobacteriota</taxon>
        <taxon>Desulfobulbia</taxon>
        <taxon>Desulfobulbales</taxon>
        <taxon>Desulfobulbaceae</taxon>
        <taxon>Desulfobulbus</taxon>
    </lineage>
</organism>
<name>A0A7U4DPY8_DESPD</name>
<keyword evidence="2" id="KW-0732">Signal</keyword>
<dbReference type="AlphaFoldDB" id="A0A7U4DPY8"/>
<feature type="chain" id="PRO_5031476879" evidence="2">
    <location>
        <begin position="22"/>
        <end position="197"/>
    </location>
</feature>
<feature type="region of interest" description="Disordered" evidence="1">
    <location>
        <begin position="29"/>
        <end position="101"/>
    </location>
</feature>
<reference evidence="3 4" key="1">
    <citation type="journal article" date="2011" name="Stand. Genomic Sci.">
        <title>Complete genome sequence of Desulfobulbus propionicus type strain (1pr3).</title>
        <authorList>
            <person name="Pagani I."/>
            <person name="Lapidus A."/>
            <person name="Nolan M."/>
            <person name="Lucas S."/>
            <person name="Hammon N."/>
            <person name="Deshpande S."/>
            <person name="Cheng J.F."/>
            <person name="Chertkov O."/>
            <person name="Davenport K."/>
            <person name="Tapia R."/>
            <person name="Han C."/>
            <person name="Goodwin L."/>
            <person name="Pitluck S."/>
            <person name="Liolios K."/>
            <person name="Mavromatis K."/>
            <person name="Ivanova N."/>
            <person name="Mikhailova N."/>
            <person name="Pati A."/>
            <person name="Chen A."/>
            <person name="Palaniappan K."/>
            <person name="Land M."/>
            <person name="Hauser L."/>
            <person name="Chang Y.J."/>
            <person name="Jeffries C.D."/>
            <person name="Detter J.C."/>
            <person name="Brambilla E."/>
            <person name="Kannan K.P."/>
            <person name="Djao O.D."/>
            <person name="Rohde M."/>
            <person name="Pukall R."/>
            <person name="Spring S."/>
            <person name="Goker M."/>
            <person name="Sikorski J."/>
            <person name="Woyke T."/>
            <person name="Bristow J."/>
            <person name="Eisen J.A."/>
            <person name="Markowitz V."/>
            <person name="Hugenholtz P."/>
            <person name="Kyrpides N.C."/>
            <person name="Klenk H.P."/>
        </authorList>
    </citation>
    <scope>NUCLEOTIDE SEQUENCE [LARGE SCALE GENOMIC DNA]</scope>
    <source>
        <strain evidence="4">ATCC 33891 / DSM 2032 / 1pr3</strain>
    </source>
</reference>
<feature type="compositionally biased region" description="Polar residues" evidence="1">
    <location>
        <begin position="146"/>
        <end position="158"/>
    </location>
</feature>
<evidence type="ECO:0000256" key="2">
    <source>
        <dbReference type="SAM" id="SignalP"/>
    </source>
</evidence>
<dbReference type="KEGG" id="dpr:Despr_2523"/>
<dbReference type="EMBL" id="CP002364">
    <property type="protein sequence ID" value="ADW18661.1"/>
    <property type="molecule type" value="Genomic_DNA"/>
</dbReference>
<evidence type="ECO:0000256" key="1">
    <source>
        <dbReference type="SAM" id="MobiDB-lite"/>
    </source>
</evidence>